<evidence type="ECO:0000313" key="6">
    <source>
        <dbReference type="EMBL" id="KAF4314003.1"/>
    </source>
</evidence>
<dbReference type="EMBL" id="WWBZ02000001">
    <property type="protein sequence ID" value="KAF4314003.1"/>
    <property type="molecule type" value="Genomic_DNA"/>
</dbReference>
<feature type="domain" description="Glutaminase A N-terminal" evidence="5">
    <location>
        <begin position="124"/>
        <end position="361"/>
    </location>
</feature>
<dbReference type="InterPro" id="IPR032515">
    <property type="entry name" value="DUF4964"/>
</dbReference>
<feature type="domain" description="DUF4964" evidence="3">
    <location>
        <begin position="42"/>
        <end position="98"/>
    </location>
</feature>
<sequence>MYSLLSFFLAASAFAQSSGSSSGGSDSGSGHSAPAVVYSPGRPPAVPLAVRSPYTSVWSTTSENATLNSNNVMFWNGQEVGWEGIIVVDGISYEWLGIGSKDLPELDNLKSATPVSVSYDSQYSNFTFDAGPVRLTAKFFSPVVPQDLCRTSNPLSYLEVSYESQDNRTHDVKLYNDVDSSWNNYQGDGAVQFSLNVDSQQYKPNTTVTETTLFTWNYWLAQEFDFTENNDFPQWGNMTLSTQPGASKNFTFQSGDSLNIRYNYVTKNFLTNNVDEDDRQIFAYSHDMKQSRSGSVLYTVGVVQQPVINLLTSEGLQSLEPWWSSDSCYGSSTAHLIATHYDDFSTVQGMAVEWETQLRADIDDYYAAEGGNSSYTPSSLPPFKNSSVSTGDLFLGNYDTGIDQFGERWIYNSTNGYGYLDANNQSGVAIPDVPESQSYYAIVALSARQIMAAYTLTVPPDFNCGNSSELYSKSEPFMFQKEISSNGNMNTVDVLYPAMPFFLYANPNLLRFAMNPLYYNQESGFYPRMYSMHDLGAHYPNATGHVEGTDEQMPVEESGNMLLMTYAYYKFTGDSKYLKDHYTKMYQWAQFLIEYTLIPSTQLSTDDFLGSLENQTNLAIKGIVGLQAMAEIAEVAGNSADSANFSAISTSYYQAWEELAIDPTGTHTVLAYQWRSSWGQLYNSYPDKLLNLGVIRQEVYDMQSTFYATVSQVFGLPLDNRHSITKSDWEMWTAATCAPHTRRFIVNALAYWLNNTATDKAFTDLYETIATGNYPENPKVTFIARPVAGGHFSLLALQKAGENATTGTGDGGTFPVNGTQPLPPGETSLLPISPTPNPENAPTITVELGTAVPSSSGVLVATSAAASSS</sequence>
<evidence type="ECO:0000256" key="2">
    <source>
        <dbReference type="SAM" id="SignalP"/>
    </source>
</evidence>
<reference evidence="6" key="1">
    <citation type="submission" date="2020-04" db="EMBL/GenBank/DDBJ databases">
        <title>Genome Assembly and Annotation of Botryosphaeria dothidea sdau 11-99, a Latent Pathogen of Apple Fruit Ring Rot in China.</title>
        <authorList>
            <person name="Yu C."/>
            <person name="Diao Y."/>
            <person name="Lu Q."/>
            <person name="Zhao J."/>
            <person name="Cui S."/>
            <person name="Peng C."/>
            <person name="He B."/>
            <person name="Liu H."/>
        </authorList>
    </citation>
    <scope>NUCLEOTIDE SEQUENCE [LARGE SCALE GENOMIC DNA]</scope>
    <source>
        <strain evidence="6">Sdau11-99</strain>
    </source>
</reference>
<feature type="region of interest" description="Disordered" evidence="1">
    <location>
        <begin position="803"/>
        <end position="843"/>
    </location>
</feature>
<dbReference type="InterPro" id="IPR033433">
    <property type="entry name" value="GtaA_N"/>
</dbReference>
<dbReference type="Gene3D" id="1.50.10.10">
    <property type="match status" value="1"/>
</dbReference>
<evidence type="ECO:0000259" key="5">
    <source>
        <dbReference type="Pfam" id="PF17168"/>
    </source>
</evidence>
<keyword evidence="7" id="KW-1185">Reference proteome</keyword>
<dbReference type="InterPro" id="IPR032514">
    <property type="entry name" value="GtaA_central"/>
</dbReference>
<feature type="domain" description="Glutaminase A central" evidence="4">
    <location>
        <begin position="436"/>
        <end position="795"/>
    </location>
</feature>
<dbReference type="InterPro" id="IPR052743">
    <property type="entry name" value="Glutaminase_GtaA"/>
</dbReference>
<dbReference type="GO" id="GO:0016798">
    <property type="term" value="F:hydrolase activity, acting on glycosyl bonds"/>
    <property type="evidence" value="ECO:0007669"/>
    <property type="project" value="UniProtKB-KW"/>
</dbReference>
<keyword evidence="2" id="KW-0732">Signal</keyword>
<evidence type="ECO:0000256" key="1">
    <source>
        <dbReference type="SAM" id="MobiDB-lite"/>
    </source>
</evidence>
<accession>A0A8H4J8N1</accession>
<dbReference type="Proteomes" id="UP000572817">
    <property type="component" value="Unassembled WGS sequence"/>
</dbReference>
<organism evidence="6 7">
    <name type="scientific">Botryosphaeria dothidea</name>
    <dbReference type="NCBI Taxonomy" id="55169"/>
    <lineage>
        <taxon>Eukaryota</taxon>
        <taxon>Fungi</taxon>
        <taxon>Dikarya</taxon>
        <taxon>Ascomycota</taxon>
        <taxon>Pezizomycotina</taxon>
        <taxon>Dothideomycetes</taxon>
        <taxon>Dothideomycetes incertae sedis</taxon>
        <taxon>Botryosphaeriales</taxon>
        <taxon>Botryosphaeriaceae</taxon>
        <taxon>Botryosphaeria</taxon>
    </lineage>
</organism>
<evidence type="ECO:0000259" key="4">
    <source>
        <dbReference type="Pfam" id="PF16335"/>
    </source>
</evidence>
<protein>
    <submittedName>
        <fullName evidence="6">Six-hairpin glycosidase-like protein</fullName>
    </submittedName>
</protein>
<evidence type="ECO:0000259" key="3">
    <source>
        <dbReference type="Pfam" id="PF16334"/>
    </source>
</evidence>
<dbReference type="InterPro" id="IPR012341">
    <property type="entry name" value="6hp_glycosidase-like_sf"/>
</dbReference>
<dbReference type="OrthoDB" id="431715at2759"/>
<comment type="caution">
    <text evidence="6">The sequence shown here is derived from an EMBL/GenBank/DDBJ whole genome shotgun (WGS) entry which is preliminary data.</text>
</comment>
<dbReference type="PANTHER" id="PTHR31987:SF1">
    <property type="entry name" value="GLUTAMINASE A"/>
    <property type="match status" value="1"/>
</dbReference>
<feature type="chain" id="PRO_5034238551" evidence="2">
    <location>
        <begin position="16"/>
        <end position="869"/>
    </location>
</feature>
<dbReference type="AlphaFoldDB" id="A0A8H4J8N1"/>
<dbReference type="Pfam" id="PF16334">
    <property type="entry name" value="DUF4964"/>
    <property type="match status" value="1"/>
</dbReference>
<name>A0A8H4J8N1_9PEZI</name>
<feature type="signal peptide" evidence="2">
    <location>
        <begin position="1"/>
        <end position="15"/>
    </location>
</feature>
<dbReference type="PANTHER" id="PTHR31987">
    <property type="entry name" value="GLUTAMINASE A-RELATED"/>
    <property type="match status" value="1"/>
</dbReference>
<gene>
    <name evidence="6" type="ORF">GTA08_BOTSDO01564</name>
</gene>
<dbReference type="SUPFAM" id="SSF48208">
    <property type="entry name" value="Six-hairpin glycosidases"/>
    <property type="match status" value="1"/>
</dbReference>
<dbReference type="Pfam" id="PF16335">
    <property type="entry name" value="GtaA_6_Hairpin"/>
    <property type="match status" value="1"/>
</dbReference>
<evidence type="ECO:0000313" key="7">
    <source>
        <dbReference type="Proteomes" id="UP000572817"/>
    </source>
</evidence>
<dbReference type="Pfam" id="PF17168">
    <property type="entry name" value="DUF5127"/>
    <property type="match status" value="1"/>
</dbReference>
<proteinExistence type="predicted"/>
<dbReference type="InterPro" id="IPR008928">
    <property type="entry name" value="6-hairpin_glycosidase_sf"/>
</dbReference>
<dbReference type="GO" id="GO:0005975">
    <property type="term" value="P:carbohydrate metabolic process"/>
    <property type="evidence" value="ECO:0007669"/>
    <property type="project" value="InterPro"/>
</dbReference>